<evidence type="ECO:0000313" key="3">
    <source>
        <dbReference type="Proteomes" id="UP000002970"/>
    </source>
</evidence>
<accession>E7GQQ4</accession>
<evidence type="ECO:0000256" key="1">
    <source>
        <dbReference type="SAM" id="Phobius"/>
    </source>
</evidence>
<keyword evidence="3" id="KW-1185">Reference proteome</keyword>
<evidence type="ECO:0000313" key="2">
    <source>
        <dbReference type="EMBL" id="EGA92864.1"/>
    </source>
</evidence>
<dbReference type="Proteomes" id="UP000002970">
    <property type="component" value="Unassembled WGS sequence"/>
</dbReference>
<feature type="transmembrane region" description="Helical" evidence="1">
    <location>
        <begin position="53"/>
        <end position="74"/>
    </location>
</feature>
<dbReference type="EMBL" id="ADLQ01000073">
    <property type="protein sequence ID" value="EGA92864.1"/>
    <property type="molecule type" value="Genomic_DNA"/>
</dbReference>
<comment type="caution">
    <text evidence="2">The sequence shown here is derived from an EMBL/GenBank/DDBJ whole genome shotgun (WGS) entry which is preliminary data.</text>
</comment>
<dbReference type="HOGENOM" id="CLU_1101418_0_0_9"/>
<reference evidence="2 3" key="1">
    <citation type="submission" date="2010-12" db="EMBL/GenBank/DDBJ databases">
        <title>The Genome Sequence of Clostridium symbiosum strain WAL-14163.</title>
        <authorList>
            <person name="Earl A."/>
            <person name="Ward D."/>
            <person name="Feldgarden M."/>
            <person name="Gevers D."/>
            <person name="Finegold S.M."/>
            <person name="Summanen P.H."/>
            <person name="Molitoris D.R."/>
            <person name="Vaisanen M.L."/>
            <person name="Daigneault M."/>
            <person name="Young S.K."/>
            <person name="Zeng Q."/>
            <person name="Gargeya S."/>
            <person name="Fitzgerald M."/>
            <person name="Haas B."/>
            <person name="Abouelleil A."/>
            <person name="Alvarado L."/>
            <person name="Arachchi H.M."/>
            <person name="Berlin A."/>
            <person name="Brown A."/>
            <person name="Chapman S.B."/>
            <person name="Chen Z."/>
            <person name="Dunbar C."/>
            <person name="Freedman E."/>
            <person name="Gearin G."/>
            <person name="Gellesch M."/>
            <person name="Goldberg J."/>
            <person name="Griggs A."/>
            <person name="Gujja S."/>
            <person name="Heilman E."/>
            <person name="Heiman D."/>
            <person name="Howarth C."/>
            <person name="Larson L."/>
            <person name="Lui A."/>
            <person name="MacDonald P.J.P."/>
            <person name="Mehta T."/>
            <person name="Montmayeur A."/>
            <person name="Murphy C."/>
            <person name="Neiman D."/>
            <person name="Pearson M."/>
            <person name="Priest M."/>
            <person name="Roberts A."/>
            <person name="Saif S."/>
            <person name="Shea T."/>
            <person name="Shenoy N."/>
            <person name="Sisk P."/>
            <person name="Stolte C."/>
            <person name="Sykes S."/>
            <person name="White J."/>
            <person name="Yandava C."/>
            <person name="Nusbaum C."/>
            <person name="Birren B."/>
        </authorList>
    </citation>
    <scope>NUCLEOTIDE SEQUENCE [LARGE SCALE GENOMIC DNA]</scope>
    <source>
        <strain evidence="2 3">WAL-14163</strain>
    </source>
</reference>
<name>E7GQQ4_CLOS6</name>
<evidence type="ECO:0008006" key="4">
    <source>
        <dbReference type="Google" id="ProtNLM"/>
    </source>
</evidence>
<dbReference type="STRING" id="1512.GCA_900049235_03510"/>
<protein>
    <recommendedName>
        <fullName evidence="4">Oligosaccharide repeat unit polymerase</fullName>
    </recommendedName>
</protein>
<feature type="transmembrane region" description="Helical" evidence="1">
    <location>
        <begin position="12"/>
        <end position="41"/>
    </location>
</feature>
<dbReference type="RefSeq" id="WP_003502463.1">
    <property type="nucleotide sequence ID" value="NZ_GL834313.1"/>
</dbReference>
<sequence>MDKEQKNLSMISIVLLAIVVTASSFIKYHIISLVLFIYIYICLNEPKKFIKSGILVMGFVLSCFILNYFISFLMRNIGVNTDFYLLHLWKYIAGGTINTDLILENQAMYALPTTAWMKDFFMPLPAMFISKVIPGYSSKEFFLEMLPVTITGAEASNVISMLGFLACQSSVIFGGIFIIIWGGCASMILRIALYTKGPVVMSFASVFLTYNILSFFSSFFRLSSPWEELVWSIVIIYLFKRNIKFTRRRIVV</sequence>
<proteinExistence type="predicted"/>
<dbReference type="AlphaFoldDB" id="E7GQQ4"/>
<keyword evidence="1" id="KW-1133">Transmembrane helix</keyword>
<feature type="transmembrane region" description="Helical" evidence="1">
    <location>
        <begin position="193"/>
        <end position="213"/>
    </location>
</feature>
<keyword evidence="1" id="KW-0812">Transmembrane</keyword>
<gene>
    <name evidence="2" type="ORF">HMPREF9474_03249</name>
</gene>
<dbReference type="eggNOG" id="ENOG502ZNB0">
    <property type="taxonomic scope" value="Bacteria"/>
</dbReference>
<keyword evidence="1" id="KW-0472">Membrane</keyword>
<organism evidence="2 3">
    <name type="scientific">Clostridium symbiosum (strain WAL-14163)</name>
    <dbReference type="NCBI Taxonomy" id="742740"/>
    <lineage>
        <taxon>Bacteria</taxon>
        <taxon>Bacillati</taxon>
        <taxon>Bacillota</taxon>
        <taxon>Clostridia</taxon>
        <taxon>Lachnospirales</taxon>
        <taxon>Lachnospiraceae</taxon>
        <taxon>Otoolea</taxon>
    </lineage>
</organism>